<organism evidence="1 2">
    <name type="scientific">Rhizobium esperanzae</name>
    <dbReference type="NCBI Taxonomy" id="1967781"/>
    <lineage>
        <taxon>Bacteria</taxon>
        <taxon>Pseudomonadati</taxon>
        <taxon>Pseudomonadota</taxon>
        <taxon>Alphaproteobacteria</taxon>
        <taxon>Hyphomicrobiales</taxon>
        <taxon>Rhizobiaceae</taxon>
        <taxon>Rhizobium/Agrobacterium group</taxon>
        <taxon>Rhizobium</taxon>
    </lineage>
</organism>
<dbReference type="Proteomes" id="UP000197269">
    <property type="component" value="Unassembled WGS sequence"/>
</dbReference>
<dbReference type="RefSeq" id="WP_088395902.1">
    <property type="nucleotide sequence ID" value="NZ_MXPU01000014.1"/>
</dbReference>
<evidence type="ECO:0000313" key="2">
    <source>
        <dbReference type="Proteomes" id="UP000197269"/>
    </source>
</evidence>
<dbReference type="AlphaFoldDB" id="A0A246DRL6"/>
<name>A0A246DRL6_9HYPH</name>
<comment type="caution">
    <text evidence="1">The sequence shown here is derived from an EMBL/GenBank/DDBJ whole genome shotgun (WGS) entry which is preliminary data.</text>
</comment>
<proteinExistence type="predicted"/>
<dbReference type="EMBL" id="MXPU01000014">
    <property type="protein sequence ID" value="OWO92924.1"/>
    <property type="molecule type" value="Genomic_DNA"/>
</dbReference>
<accession>A0A246DRL6</accession>
<evidence type="ECO:0000313" key="1">
    <source>
        <dbReference type="EMBL" id="OWO92924.1"/>
    </source>
</evidence>
<sequence>MAQGVVCDFEMNISDLSIEMIASYAAACRQVHEITELARADRFDLLVVPSRGAHPFLSGAGSYAHALRNLGGYNAKPVIPLDQLYLPFTADISGDQEISSLSIRRYWARALSAILRDDFNDPAYQFYAFMRKIGGPLVTRGGINQRRGKSGKFIFIDTVVSGRAIFEIMESFESLGMRKCIFILLVDEQGGKLDKVYRRKIEEFTALGRAFPIFVDKIFTEDEGPSMSGIWTVTLPELMAAARRIVPEFVETGDVAATFYYNEVSLRLDGSNADITKSNGMLNGLLTSAALDDWDNVKMFGAHFIESVIDGNLQDQANTRAIAAPVIERSIPFRSLDVSGSHVLRAFVGEENAERVVRRFLTRDKASLFGDNIPWPNDYD</sequence>
<reference evidence="1 2" key="1">
    <citation type="submission" date="2017-03" db="EMBL/GenBank/DDBJ databases">
        <title>Genome of strain Rhizobium sp. CNPSo 668.</title>
        <authorList>
            <person name="Ribeiro R."/>
        </authorList>
    </citation>
    <scope>NUCLEOTIDE SEQUENCE [LARGE SCALE GENOMIC DNA]</scope>
    <source>
        <strain evidence="1 2">CNPSo 668</strain>
    </source>
</reference>
<gene>
    <name evidence="1" type="ORF">B5E41_21080</name>
</gene>
<protein>
    <submittedName>
        <fullName evidence="1">Uncharacterized protein</fullName>
    </submittedName>
</protein>